<evidence type="ECO:0000256" key="2">
    <source>
        <dbReference type="ARBA" id="ARBA00023015"/>
    </source>
</evidence>
<comment type="caution">
    <text evidence="7">The sequence shown here is derived from an EMBL/GenBank/DDBJ whole genome shotgun (WGS) entry which is preliminary data.</text>
</comment>
<accession>A0AAD8RV85</accession>
<evidence type="ECO:0000313" key="7">
    <source>
        <dbReference type="EMBL" id="KAK1631379.1"/>
    </source>
</evidence>
<organism evidence="7 8">
    <name type="scientific">Lolium multiflorum</name>
    <name type="common">Italian ryegrass</name>
    <name type="synonym">Lolium perenne subsp. multiflorum</name>
    <dbReference type="NCBI Taxonomy" id="4521"/>
    <lineage>
        <taxon>Eukaryota</taxon>
        <taxon>Viridiplantae</taxon>
        <taxon>Streptophyta</taxon>
        <taxon>Embryophyta</taxon>
        <taxon>Tracheophyta</taxon>
        <taxon>Spermatophyta</taxon>
        <taxon>Magnoliopsida</taxon>
        <taxon>Liliopsida</taxon>
        <taxon>Poales</taxon>
        <taxon>Poaceae</taxon>
        <taxon>BOP clade</taxon>
        <taxon>Pooideae</taxon>
        <taxon>Poodae</taxon>
        <taxon>Poeae</taxon>
        <taxon>Poeae Chloroplast Group 2 (Poeae type)</taxon>
        <taxon>Loliodinae</taxon>
        <taxon>Loliinae</taxon>
        <taxon>Lolium</taxon>
    </lineage>
</organism>
<keyword evidence="8" id="KW-1185">Reference proteome</keyword>
<feature type="domain" description="AP2/ERF" evidence="6">
    <location>
        <begin position="105"/>
        <end position="162"/>
    </location>
</feature>
<dbReference type="GO" id="GO:0003677">
    <property type="term" value="F:DNA binding"/>
    <property type="evidence" value="ECO:0007669"/>
    <property type="project" value="UniProtKB-KW"/>
</dbReference>
<keyword evidence="3" id="KW-0238">DNA-binding</keyword>
<dbReference type="CDD" id="cd00018">
    <property type="entry name" value="AP2"/>
    <property type="match status" value="1"/>
</dbReference>
<dbReference type="PRINTS" id="PR00367">
    <property type="entry name" value="ETHRSPELEMNT"/>
</dbReference>
<name>A0AAD8RV85_LOLMU</name>
<dbReference type="PANTHER" id="PTHR31190">
    <property type="entry name" value="DNA-BINDING DOMAIN"/>
    <property type="match status" value="1"/>
</dbReference>
<dbReference type="InterPro" id="IPR044808">
    <property type="entry name" value="ERF_plant"/>
</dbReference>
<keyword evidence="2" id="KW-0805">Transcription regulation</keyword>
<dbReference type="Pfam" id="PF00847">
    <property type="entry name" value="AP2"/>
    <property type="match status" value="1"/>
</dbReference>
<keyword evidence="5" id="KW-0539">Nucleus</keyword>
<protein>
    <recommendedName>
        <fullName evidence="6">AP2/ERF domain-containing protein</fullName>
    </recommendedName>
</protein>
<dbReference type="SMART" id="SM00380">
    <property type="entry name" value="AP2"/>
    <property type="match status" value="1"/>
</dbReference>
<dbReference type="InterPro" id="IPR001471">
    <property type="entry name" value="AP2/ERF_dom"/>
</dbReference>
<dbReference type="GO" id="GO:0003700">
    <property type="term" value="F:DNA-binding transcription factor activity"/>
    <property type="evidence" value="ECO:0007669"/>
    <property type="project" value="InterPro"/>
</dbReference>
<keyword evidence="4" id="KW-0804">Transcription</keyword>
<evidence type="ECO:0000313" key="8">
    <source>
        <dbReference type="Proteomes" id="UP001231189"/>
    </source>
</evidence>
<dbReference type="PROSITE" id="PS51032">
    <property type="entry name" value="AP2_ERF"/>
    <property type="match status" value="1"/>
</dbReference>
<evidence type="ECO:0000256" key="3">
    <source>
        <dbReference type="ARBA" id="ARBA00023125"/>
    </source>
</evidence>
<evidence type="ECO:0000256" key="1">
    <source>
        <dbReference type="ARBA" id="ARBA00004123"/>
    </source>
</evidence>
<comment type="subcellular location">
    <subcellularLocation>
        <location evidence="1">Nucleus</location>
    </subcellularLocation>
</comment>
<evidence type="ECO:0000256" key="4">
    <source>
        <dbReference type="ARBA" id="ARBA00023163"/>
    </source>
</evidence>
<dbReference type="SUPFAM" id="SSF54171">
    <property type="entry name" value="DNA-binding domain"/>
    <property type="match status" value="1"/>
</dbReference>
<dbReference type="GO" id="GO:0009873">
    <property type="term" value="P:ethylene-activated signaling pathway"/>
    <property type="evidence" value="ECO:0007669"/>
    <property type="project" value="InterPro"/>
</dbReference>
<dbReference type="EMBL" id="JAUUTY010000005">
    <property type="protein sequence ID" value="KAK1631379.1"/>
    <property type="molecule type" value="Genomic_DNA"/>
</dbReference>
<dbReference type="GO" id="GO:0005634">
    <property type="term" value="C:nucleus"/>
    <property type="evidence" value="ECO:0007669"/>
    <property type="project" value="UniProtKB-SubCell"/>
</dbReference>
<dbReference type="PANTHER" id="PTHR31190:SF450">
    <property type="entry name" value="OS08G0474000 PROTEIN"/>
    <property type="match status" value="1"/>
</dbReference>
<dbReference type="Gene3D" id="3.30.730.10">
    <property type="entry name" value="AP2/ERF domain"/>
    <property type="match status" value="1"/>
</dbReference>
<gene>
    <name evidence="7" type="ORF">QYE76_005694</name>
</gene>
<evidence type="ECO:0000256" key="5">
    <source>
        <dbReference type="ARBA" id="ARBA00023242"/>
    </source>
</evidence>
<dbReference type="AlphaFoldDB" id="A0AAD8RV85"/>
<dbReference type="FunFam" id="3.30.730.10:FF:000001">
    <property type="entry name" value="Ethylene-responsive transcription factor 2"/>
    <property type="match status" value="1"/>
</dbReference>
<dbReference type="InterPro" id="IPR036955">
    <property type="entry name" value="AP2/ERF_dom_sf"/>
</dbReference>
<dbReference type="InterPro" id="IPR016177">
    <property type="entry name" value="DNA-bd_dom_sf"/>
</dbReference>
<evidence type="ECO:0000259" key="6">
    <source>
        <dbReference type="PROSITE" id="PS51032"/>
    </source>
</evidence>
<reference evidence="7" key="1">
    <citation type="submission" date="2023-07" db="EMBL/GenBank/DDBJ databases">
        <title>A chromosome-level genome assembly of Lolium multiflorum.</title>
        <authorList>
            <person name="Chen Y."/>
            <person name="Copetti D."/>
            <person name="Kolliker R."/>
            <person name="Studer B."/>
        </authorList>
    </citation>
    <scope>NUCLEOTIDE SEQUENCE</scope>
    <source>
        <strain evidence="7">02402/16</strain>
        <tissue evidence="7">Leaf</tissue>
    </source>
</reference>
<dbReference type="Proteomes" id="UP001231189">
    <property type="component" value="Unassembled WGS sequence"/>
</dbReference>
<proteinExistence type="predicted"/>
<sequence length="247" mass="26588">MATTSQDNAARCDDRGGASSQLIEFPSGRSISSEREHGIIVAALRHVLSGYSTAPPEIVAAAACGVCGIDGCLGCDFFATEAEMTGRAAVVPATQQRKRRTKKNAYRGVRQRPWGKWAAEIRDPRRAVRKWLGTFDTAEDAARAYDLAAIEFRGPRAKLNFPCSDLLLPVPPHGNGIAGHSTAVPENEETLTPSPYSAEADEGTPEECLQLGVDGAGDQLWDDLQDFMKLDGDDQWFAPFSSSASCI</sequence>